<sequence>MQIHLGGRSRISEGMEEPAGRGPSDEVTLANCKVTGCVCANSEQHQLALRAACLALSEIDRELYAQDLSFVVSFSWLPQPPAVAASIAIVYGSAETGPVCSDCDKRQINEPEQETEAQNTQNSLSNQKSQGAETYIDKVRIPFGQLLT</sequence>
<reference evidence="2" key="1">
    <citation type="journal article" date="2003" name="Genome Biol.">
        <title>An integrated gene annotation and transcriptional profiling approach towards the full gene content of the Drosophila genome.</title>
        <authorList>
            <person name="Hild M."/>
            <person name="Beckmann B."/>
            <person name="Haas S.A."/>
            <person name="Koch B."/>
            <person name="Solovyev V."/>
            <person name="Busold C."/>
            <person name="Fellenberg K."/>
            <person name="Boutros M."/>
            <person name="Vingron M."/>
            <person name="Sauer F."/>
            <person name="Hoheisel J.D."/>
            <person name="Paro R."/>
        </authorList>
    </citation>
    <scope>NUCLEOTIDE SEQUENCE</scope>
</reference>
<proteinExistence type="predicted"/>
<organism evidence="2">
    <name type="scientific">Drosophila melanogaster</name>
    <name type="common">Fruit fly</name>
    <dbReference type="NCBI Taxonomy" id="7227"/>
    <lineage>
        <taxon>Eukaryota</taxon>
        <taxon>Metazoa</taxon>
        <taxon>Ecdysozoa</taxon>
        <taxon>Arthropoda</taxon>
        <taxon>Hexapoda</taxon>
        <taxon>Insecta</taxon>
        <taxon>Pterygota</taxon>
        <taxon>Neoptera</taxon>
        <taxon>Endopterygota</taxon>
        <taxon>Diptera</taxon>
        <taxon>Brachycera</taxon>
        <taxon>Muscomorpha</taxon>
        <taxon>Ephydroidea</taxon>
        <taxon>Drosophilidae</taxon>
        <taxon>Drosophila</taxon>
        <taxon>Sophophora</taxon>
    </lineage>
</organism>
<evidence type="ECO:0000313" key="2">
    <source>
        <dbReference type="EMBL" id="DAA04395.1"/>
    </source>
</evidence>
<gene>
    <name evidence="2" type="ORF">HDC16113</name>
</gene>
<name>Q6IJ26_DROME</name>
<feature type="region of interest" description="Disordered" evidence="1">
    <location>
        <begin position="1"/>
        <end position="25"/>
    </location>
</feature>
<dbReference type="EMBL" id="BK002890">
    <property type="protein sequence ID" value="DAA04395.1"/>
    <property type="molecule type" value="Genomic_DNA"/>
</dbReference>
<dbReference type="AlphaFoldDB" id="Q6IJ26"/>
<protein>
    <submittedName>
        <fullName evidence="2">HDC16113</fullName>
    </submittedName>
</protein>
<accession>Q6IJ26</accession>
<evidence type="ECO:0000256" key="1">
    <source>
        <dbReference type="SAM" id="MobiDB-lite"/>
    </source>
</evidence>